<feature type="compositionally biased region" description="Basic and acidic residues" evidence="4">
    <location>
        <begin position="1"/>
        <end position="10"/>
    </location>
</feature>
<evidence type="ECO:0000256" key="4">
    <source>
        <dbReference type="SAM" id="MobiDB-lite"/>
    </source>
</evidence>
<dbReference type="SUPFAM" id="SSF48403">
    <property type="entry name" value="Ankyrin repeat"/>
    <property type="match status" value="2"/>
</dbReference>
<dbReference type="Pfam" id="PF12796">
    <property type="entry name" value="Ank_2"/>
    <property type="match status" value="4"/>
</dbReference>
<dbReference type="Pfam" id="PF01048">
    <property type="entry name" value="PNP_UDP_1"/>
    <property type="match status" value="1"/>
</dbReference>
<dbReference type="InterPro" id="IPR027417">
    <property type="entry name" value="P-loop_NTPase"/>
</dbReference>
<evidence type="ECO:0000313" key="8">
    <source>
        <dbReference type="Proteomes" id="UP001628179"/>
    </source>
</evidence>
<dbReference type="PANTHER" id="PTHR24166:SF48">
    <property type="entry name" value="PROTEIN VAPYRIN"/>
    <property type="match status" value="1"/>
</dbReference>
<feature type="domain" description="Nephrocystin 3-like N-terminal" evidence="6">
    <location>
        <begin position="388"/>
        <end position="562"/>
    </location>
</feature>
<dbReference type="SUPFAM" id="SSF52540">
    <property type="entry name" value="P-loop containing nucleoside triphosphate hydrolases"/>
    <property type="match status" value="1"/>
</dbReference>
<feature type="repeat" description="ANK" evidence="3">
    <location>
        <begin position="1003"/>
        <end position="1035"/>
    </location>
</feature>
<evidence type="ECO:0000256" key="3">
    <source>
        <dbReference type="PROSITE-ProRule" id="PRU00023"/>
    </source>
</evidence>
<dbReference type="RefSeq" id="XP_070918070.1">
    <property type="nucleotide sequence ID" value="XM_071061969.1"/>
</dbReference>
<dbReference type="Gene3D" id="1.25.40.20">
    <property type="entry name" value="Ankyrin repeat-containing domain"/>
    <property type="match status" value="5"/>
</dbReference>
<feature type="repeat" description="ANK" evidence="3">
    <location>
        <begin position="1168"/>
        <end position="1200"/>
    </location>
</feature>
<accession>A0ABQ0GF22</accession>
<dbReference type="SMART" id="SM00248">
    <property type="entry name" value="ANK"/>
    <property type="match status" value="13"/>
</dbReference>
<protein>
    <recommendedName>
        <fullName evidence="9">Nucleoside phosphorylase domain-containing protein</fullName>
    </recommendedName>
</protein>
<dbReference type="InterPro" id="IPR035994">
    <property type="entry name" value="Nucleoside_phosphorylase_sf"/>
</dbReference>
<feature type="repeat" description="ANK" evidence="3">
    <location>
        <begin position="1201"/>
        <end position="1233"/>
    </location>
</feature>
<keyword evidence="1" id="KW-0677">Repeat</keyword>
<feature type="region of interest" description="Disordered" evidence="4">
    <location>
        <begin position="335"/>
        <end position="358"/>
    </location>
</feature>
<feature type="repeat" description="ANK" evidence="3">
    <location>
        <begin position="1234"/>
        <end position="1266"/>
    </location>
</feature>
<feature type="repeat" description="ANK" evidence="3">
    <location>
        <begin position="970"/>
        <end position="1002"/>
    </location>
</feature>
<dbReference type="InterPro" id="IPR050889">
    <property type="entry name" value="Dendritic_Spine_Reg/Scaffold"/>
</dbReference>
<feature type="repeat" description="ANK" evidence="3">
    <location>
        <begin position="1102"/>
        <end position="1134"/>
    </location>
</feature>
<dbReference type="EMBL" id="BAAFSV010000003">
    <property type="protein sequence ID" value="GAB1316339.1"/>
    <property type="molecule type" value="Genomic_DNA"/>
</dbReference>
<proteinExistence type="predicted"/>
<feature type="compositionally biased region" description="Polar residues" evidence="4">
    <location>
        <begin position="335"/>
        <end position="353"/>
    </location>
</feature>
<feature type="domain" description="Nucleoside phosphorylase" evidence="5">
    <location>
        <begin position="48"/>
        <end position="322"/>
    </location>
</feature>
<dbReference type="Pfam" id="PF24883">
    <property type="entry name" value="NPHP3_N"/>
    <property type="match status" value="1"/>
</dbReference>
<dbReference type="PRINTS" id="PR01415">
    <property type="entry name" value="ANKYRIN"/>
</dbReference>
<feature type="repeat" description="ANK" evidence="3">
    <location>
        <begin position="1300"/>
        <end position="1329"/>
    </location>
</feature>
<dbReference type="Gene3D" id="3.40.50.1580">
    <property type="entry name" value="Nucleoside phosphorylase domain"/>
    <property type="match status" value="1"/>
</dbReference>
<dbReference type="Pfam" id="PF13637">
    <property type="entry name" value="Ank_4"/>
    <property type="match status" value="1"/>
</dbReference>
<dbReference type="SUPFAM" id="SSF53167">
    <property type="entry name" value="Purine and uridine phosphorylases"/>
    <property type="match status" value="1"/>
</dbReference>
<feature type="region of interest" description="Disordered" evidence="4">
    <location>
        <begin position="1"/>
        <end position="30"/>
    </location>
</feature>
<organism evidence="7 8">
    <name type="scientific">Madurella fahalii</name>
    <dbReference type="NCBI Taxonomy" id="1157608"/>
    <lineage>
        <taxon>Eukaryota</taxon>
        <taxon>Fungi</taxon>
        <taxon>Dikarya</taxon>
        <taxon>Ascomycota</taxon>
        <taxon>Pezizomycotina</taxon>
        <taxon>Sordariomycetes</taxon>
        <taxon>Sordariomycetidae</taxon>
        <taxon>Sordariales</taxon>
        <taxon>Sordariales incertae sedis</taxon>
        <taxon>Madurella</taxon>
    </lineage>
</organism>
<evidence type="ECO:0000259" key="5">
    <source>
        <dbReference type="Pfam" id="PF01048"/>
    </source>
</evidence>
<dbReference type="InterPro" id="IPR000845">
    <property type="entry name" value="Nucleoside_phosphorylase_d"/>
</dbReference>
<dbReference type="Proteomes" id="UP001628179">
    <property type="component" value="Unassembled WGS sequence"/>
</dbReference>
<evidence type="ECO:0000256" key="1">
    <source>
        <dbReference type="ARBA" id="ARBA00022737"/>
    </source>
</evidence>
<feature type="repeat" description="ANK" evidence="3">
    <location>
        <begin position="1036"/>
        <end position="1068"/>
    </location>
</feature>
<gene>
    <name evidence="7" type="ORF">MFIFM68171_06549</name>
</gene>
<evidence type="ECO:0000256" key="2">
    <source>
        <dbReference type="ARBA" id="ARBA00023043"/>
    </source>
</evidence>
<dbReference type="InterPro" id="IPR036770">
    <property type="entry name" value="Ankyrin_rpt-contain_sf"/>
</dbReference>
<evidence type="ECO:0000313" key="7">
    <source>
        <dbReference type="EMBL" id="GAB1316339.1"/>
    </source>
</evidence>
<evidence type="ECO:0008006" key="9">
    <source>
        <dbReference type="Google" id="ProtNLM"/>
    </source>
</evidence>
<dbReference type="InterPro" id="IPR002110">
    <property type="entry name" value="Ankyrin_rpt"/>
</dbReference>
<keyword evidence="8" id="KW-1185">Reference proteome</keyword>
<reference evidence="7 8" key="1">
    <citation type="submission" date="2024-09" db="EMBL/GenBank/DDBJ databases">
        <title>Itraconazole resistance in Madurella fahalii resulting from another homologue of gene encoding cytochrome P450 14-alpha sterol demethylase (CYP51).</title>
        <authorList>
            <person name="Yoshioka I."/>
            <person name="Fahal A.H."/>
            <person name="Kaneko S."/>
            <person name="Yaguchi T."/>
        </authorList>
    </citation>
    <scope>NUCLEOTIDE SEQUENCE [LARGE SCALE GENOMIC DNA]</scope>
    <source>
        <strain evidence="7 8">IFM 68171</strain>
    </source>
</reference>
<dbReference type="PROSITE" id="PS50297">
    <property type="entry name" value="ANK_REP_REGION"/>
    <property type="match status" value="12"/>
</dbReference>
<comment type="caution">
    <text evidence="7">The sequence shown here is derived from an EMBL/GenBank/DDBJ whole genome shotgun (WGS) entry which is preliminary data.</text>
</comment>
<feature type="repeat" description="ANK" evidence="3">
    <location>
        <begin position="937"/>
        <end position="969"/>
    </location>
</feature>
<feature type="repeat" description="ANK" evidence="3">
    <location>
        <begin position="1135"/>
        <end position="1167"/>
    </location>
</feature>
<dbReference type="GeneID" id="98177292"/>
<dbReference type="PROSITE" id="PS50088">
    <property type="entry name" value="ANK_REPEAT"/>
    <property type="match status" value="12"/>
</dbReference>
<keyword evidence="2 3" id="KW-0040">ANK repeat</keyword>
<dbReference type="PANTHER" id="PTHR24166">
    <property type="entry name" value="ROLLING PEBBLES, ISOFORM B"/>
    <property type="match status" value="1"/>
</dbReference>
<sequence>MNPKRTHQDEEPSASLPKRSRTFDTASNGGNYPKHDAYAPLVHWDYTVAWICALPLELAASRAMLDEEHPLPPNQAGDDNTYVLGRIDQHNVVMTCLPGQYGTNNAAIVATNLKRSFPSIRATLMVGIGGGSPSQADLYLGDVVVGTRVMQYDMGKIVAGGFFQVTADAKTPARLLNSAVSALRSKHGPHSSSNRMASILRSRLPNIPRPNYPDRLFQASYEHPLGWPTCINCDLEKLQPRGARLSDEPRIHYGVIASGNRVMKDGKARDGIAQRLSALCFEMESAGMMDNLQCLPIRGICDYSDSHKNKEWQDYAAATAAAYARELLEVLPPSSRTLDQTPTYTTDANQPDTTVDDASERRQRLLKCLEFPQIDARRTTIRAAHIRTCRWLLQHSTYQDWLDPEKQSQNHGFLWMRGKAGAGKSTLMKFVYLETKKVFKKPNMAVASFFFNARGDYLERSISGMYRSLLLQLLQEFSDLQSVLDNTDVVPRNQQDCLNLNALKELLRNAVMALGQRCFTCFVDALDECDELEVRDMVQFFEELAENATNESIQFRICFSSRPYPYIDIYRGILLTLEQESGHGEDLAQYVKSRLRITHRPLLEELHSRILDKAAGIFMWVVLVVEILNNESSHGALALRKKLSEIPTELSELFKSMLTRDQHRTESLQLCILWILFAKRPLSPAEFRHALWAGLLEQGLVDAELPDDTHIDAVKLVTSSSKGLAEITKSQQPTVQFIHESVRDFLVKEKGIQELWPELGFDWEGPSHEILKRCCTTYLYHPRVQAIITALGGGDDERNAMAGKCSFLEYAGQQVLYHANAAAPVVSQDAFLTQFFASAGIRVINHFEKFKARRYGSHATPLYVLADKGLGNLIRTQMKRELATDVSGERYRHPLFAALANGHKSAVAALLGVPSNICDGVDITEGLNYKKDLKHHQGRTPLSWAAQEGRLSIVDLLIQGGADVNEINGRRYTPLHRAILNGHEAVTRLLVDKGADVNAQDHSGTTALILALQNGYEAIVQLLIDKGADVNAQNNSGTIALILAVQNGYEAITRLLVDKGADVNAQDNSGTTALILALQNGHEAIVRLLIDKGADVNAQDDTGWTALVFASKNGHEAIVRLLIDKGANVNAQGNTRWTALSFASQNGYEAIVRLLIDKGADVNAQSISRWTALNLASQNGHEAIVQLLIDKGADVNAQDDAGWTALFFASQNGHEAIVRLLIDKGADVNAQSISRWTALNLASQNGHEAIVQLLIDKGADVNAQDDAGWTALFFASQNGHEAIVRLLIDKGATVNTQSITRRTALNLASKNGHEAIVRLLMDKGADINA</sequence>
<evidence type="ECO:0000259" key="6">
    <source>
        <dbReference type="Pfam" id="PF24883"/>
    </source>
</evidence>
<dbReference type="Gene3D" id="3.40.50.300">
    <property type="entry name" value="P-loop containing nucleotide triphosphate hydrolases"/>
    <property type="match status" value="1"/>
</dbReference>
<feature type="repeat" description="ANK" evidence="3">
    <location>
        <begin position="1069"/>
        <end position="1101"/>
    </location>
</feature>
<feature type="repeat" description="ANK" evidence="3">
    <location>
        <begin position="1267"/>
        <end position="1299"/>
    </location>
</feature>
<dbReference type="InterPro" id="IPR056884">
    <property type="entry name" value="NPHP3-like_N"/>
</dbReference>
<name>A0ABQ0GF22_9PEZI</name>